<organism evidence="1 2">
    <name type="scientific">Gibberella moniliformis (strain M3125 / FGSC 7600)</name>
    <name type="common">Maize ear and stalk rot fungus</name>
    <name type="synonym">Fusarium verticillioides</name>
    <dbReference type="NCBI Taxonomy" id="334819"/>
    <lineage>
        <taxon>Eukaryota</taxon>
        <taxon>Fungi</taxon>
        <taxon>Dikarya</taxon>
        <taxon>Ascomycota</taxon>
        <taxon>Pezizomycotina</taxon>
        <taxon>Sordariomycetes</taxon>
        <taxon>Hypocreomycetidae</taxon>
        <taxon>Hypocreales</taxon>
        <taxon>Nectriaceae</taxon>
        <taxon>Fusarium</taxon>
        <taxon>Fusarium fujikuroi species complex</taxon>
    </lineage>
</organism>
<evidence type="ECO:0000313" key="2">
    <source>
        <dbReference type="Proteomes" id="UP000009096"/>
    </source>
</evidence>
<sequence length="76" mass="8682">MLADTKWEYRVSYKIQRLRQKALFLGPQQKKMKTIASNFQAKQCTAQHSTAQPQLSGAREARGWLVGYPVQSAWLG</sequence>
<evidence type="ECO:0000313" key="1">
    <source>
        <dbReference type="EMBL" id="EWG50174.1"/>
    </source>
</evidence>
<dbReference type="EMBL" id="CM000578">
    <property type="protein sequence ID" value="EWG50174.1"/>
    <property type="molecule type" value="Genomic_DNA"/>
</dbReference>
<dbReference type="RefSeq" id="XP_018756365.1">
    <property type="nucleotide sequence ID" value="XM_018905844.1"/>
</dbReference>
<dbReference type="EMBL" id="DS022254">
    <property type="protein sequence ID" value="EWG50174.1"/>
    <property type="molecule type" value="Genomic_DNA"/>
</dbReference>
<keyword evidence="2" id="KW-1185">Reference proteome</keyword>
<protein>
    <submittedName>
        <fullName evidence="1">Uncharacterized protein</fullName>
    </submittedName>
</protein>
<dbReference type="Proteomes" id="UP000009096">
    <property type="component" value="Chromosome 1"/>
</dbReference>
<gene>
    <name evidence="1" type="ORF">FVEG_16601</name>
</gene>
<proteinExistence type="predicted"/>
<name>W7MR00_GIBM7</name>
<reference evidence="1 2" key="1">
    <citation type="journal article" date="2010" name="Nature">
        <title>Comparative genomics reveals mobile pathogenicity chromosomes in Fusarium.</title>
        <authorList>
            <person name="Ma L.J."/>
            <person name="van der Does H.C."/>
            <person name="Borkovich K.A."/>
            <person name="Coleman J.J."/>
            <person name="Daboussi M.J."/>
            <person name="Di Pietro A."/>
            <person name="Dufresne M."/>
            <person name="Freitag M."/>
            <person name="Grabherr M."/>
            <person name="Henrissat B."/>
            <person name="Houterman P.M."/>
            <person name="Kang S."/>
            <person name="Shim W.B."/>
            <person name="Woloshuk C."/>
            <person name="Xie X."/>
            <person name="Xu J.R."/>
            <person name="Antoniw J."/>
            <person name="Baker S.E."/>
            <person name="Bluhm B.H."/>
            <person name="Breakspear A."/>
            <person name="Brown D.W."/>
            <person name="Butchko R.A."/>
            <person name="Chapman S."/>
            <person name="Coulson R."/>
            <person name="Coutinho P.M."/>
            <person name="Danchin E.G."/>
            <person name="Diener A."/>
            <person name="Gale L.R."/>
            <person name="Gardiner D.M."/>
            <person name="Goff S."/>
            <person name="Hammond-Kosack K.E."/>
            <person name="Hilburn K."/>
            <person name="Hua-Van A."/>
            <person name="Jonkers W."/>
            <person name="Kazan K."/>
            <person name="Kodira C.D."/>
            <person name="Koehrsen M."/>
            <person name="Kumar L."/>
            <person name="Lee Y.H."/>
            <person name="Li L."/>
            <person name="Manners J.M."/>
            <person name="Miranda-Saavedra D."/>
            <person name="Mukherjee M."/>
            <person name="Park G."/>
            <person name="Park J."/>
            <person name="Park S.Y."/>
            <person name="Proctor R.H."/>
            <person name="Regev A."/>
            <person name="Ruiz-Roldan M.C."/>
            <person name="Sain D."/>
            <person name="Sakthikumar S."/>
            <person name="Sykes S."/>
            <person name="Schwartz D.C."/>
            <person name="Turgeon B.G."/>
            <person name="Wapinski I."/>
            <person name="Yoder O."/>
            <person name="Young S."/>
            <person name="Zeng Q."/>
            <person name="Zhou S."/>
            <person name="Galagan J."/>
            <person name="Cuomo C.A."/>
            <person name="Kistler H.C."/>
            <person name="Rep M."/>
        </authorList>
    </citation>
    <scope>NUCLEOTIDE SEQUENCE [LARGE SCALE GENOMIC DNA]</scope>
    <source>
        <strain evidence="2">M3125 / FGSC 7600</strain>
    </source>
</reference>
<dbReference type="KEGG" id="fvr:FVEG_16601"/>
<dbReference type="AlphaFoldDB" id="W7MR00"/>
<dbReference type="VEuPathDB" id="FungiDB:FVEG_16601"/>
<dbReference type="GeneID" id="30073477"/>
<accession>W7MR00</accession>